<dbReference type="InterPro" id="IPR000962">
    <property type="entry name" value="Znf_DskA_TraR"/>
</dbReference>
<dbReference type="PANTHER" id="PTHR33823:SF4">
    <property type="entry name" value="GENERAL STRESS PROTEIN 16O"/>
    <property type="match status" value="1"/>
</dbReference>
<dbReference type="SUPFAM" id="SSF57716">
    <property type="entry name" value="Glucocorticoid receptor-like (DNA-binding domain)"/>
    <property type="match status" value="1"/>
</dbReference>
<dbReference type="Gene3D" id="1.20.120.910">
    <property type="entry name" value="DksA, coiled-coil domain"/>
    <property type="match status" value="1"/>
</dbReference>
<feature type="domain" description="Zinc finger DksA/TraR C4-type" evidence="5">
    <location>
        <begin position="73"/>
        <end position="105"/>
    </location>
</feature>
<dbReference type="Pfam" id="PF01258">
    <property type="entry name" value="zf-dskA_traR"/>
    <property type="match status" value="1"/>
</dbReference>
<evidence type="ECO:0000256" key="1">
    <source>
        <dbReference type="ARBA" id="ARBA00022723"/>
    </source>
</evidence>
<dbReference type="PANTHER" id="PTHR33823">
    <property type="entry name" value="RNA POLYMERASE-BINDING TRANSCRIPTION FACTOR DKSA-RELATED"/>
    <property type="match status" value="1"/>
</dbReference>
<protein>
    <submittedName>
        <fullName evidence="7">Dimethylmenaquinone methyltransferase</fullName>
    </submittedName>
</protein>
<feature type="zinc finger region" description="dksA C4-type" evidence="4">
    <location>
        <begin position="78"/>
        <end position="102"/>
    </location>
</feature>
<dbReference type="InterPro" id="IPR048487">
    <property type="entry name" value="DksA-like_N"/>
</dbReference>
<sequence>MDYAQAKERLLTRRAELIGHLTEVEHQLDEQPPKDWEDFSSERQGDEVLEALGHAELNELRRIDAALARIGAGSYGFCLRCGNDISAARLDVLPETPLCKGCAAETA</sequence>
<dbReference type="Proteomes" id="UP000436522">
    <property type="component" value="Unassembled WGS sequence"/>
</dbReference>
<keyword evidence="8" id="KW-1185">Reference proteome</keyword>
<reference evidence="7 8" key="1">
    <citation type="submission" date="2019-12" db="EMBL/GenBank/DDBJ databases">
        <title>Roseobacter cerasinus sp. nov., isolated from seawater around aquaculture.</title>
        <authorList>
            <person name="Muramatsu S."/>
            <person name="Takabe Y."/>
            <person name="Mori K."/>
            <person name="Takaichi S."/>
            <person name="Hanada S."/>
        </authorList>
    </citation>
    <scope>NUCLEOTIDE SEQUENCE [LARGE SCALE GENOMIC DNA]</scope>
    <source>
        <strain evidence="7 8">AI77</strain>
    </source>
</reference>
<dbReference type="AlphaFoldDB" id="A0A640VRB6"/>
<name>A0A640VRB6_9RHOB</name>
<keyword evidence="1" id="KW-0479">Metal-binding</keyword>
<organism evidence="7 8">
    <name type="scientific">Roseobacter cerasinus</name>
    <dbReference type="NCBI Taxonomy" id="2602289"/>
    <lineage>
        <taxon>Bacteria</taxon>
        <taxon>Pseudomonadati</taxon>
        <taxon>Pseudomonadota</taxon>
        <taxon>Alphaproteobacteria</taxon>
        <taxon>Rhodobacterales</taxon>
        <taxon>Roseobacteraceae</taxon>
        <taxon>Roseobacter</taxon>
    </lineage>
</organism>
<evidence type="ECO:0000313" key="7">
    <source>
        <dbReference type="EMBL" id="GFE50763.1"/>
    </source>
</evidence>
<dbReference type="GO" id="GO:0008168">
    <property type="term" value="F:methyltransferase activity"/>
    <property type="evidence" value="ECO:0007669"/>
    <property type="project" value="UniProtKB-KW"/>
</dbReference>
<evidence type="ECO:0000256" key="4">
    <source>
        <dbReference type="PROSITE-ProRule" id="PRU00510"/>
    </source>
</evidence>
<accession>A0A640VRB6</accession>
<proteinExistence type="predicted"/>
<evidence type="ECO:0000259" key="5">
    <source>
        <dbReference type="Pfam" id="PF01258"/>
    </source>
</evidence>
<keyword evidence="2" id="KW-0863">Zinc-finger</keyword>
<dbReference type="Pfam" id="PF21173">
    <property type="entry name" value="DksA-like_N"/>
    <property type="match status" value="1"/>
</dbReference>
<dbReference type="EMBL" id="BLIV01000004">
    <property type="protein sequence ID" value="GFE50763.1"/>
    <property type="molecule type" value="Genomic_DNA"/>
</dbReference>
<comment type="caution">
    <text evidence="7">The sequence shown here is derived from an EMBL/GenBank/DDBJ whole genome shotgun (WGS) entry which is preliminary data.</text>
</comment>
<dbReference type="InterPro" id="IPR037187">
    <property type="entry name" value="DnaK_N"/>
</dbReference>
<dbReference type="RefSeq" id="WP_159977812.1">
    <property type="nucleotide sequence ID" value="NZ_BLIV01000004.1"/>
</dbReference>
<feature type="domain" description="DnaK suppressor protein-like N-terminal" evidence="6">
    <location>
        <begin position="7"/>
        <end position="70"/>
    </location>
</feature>
<dbReference type="OrthoDB" id="1121111at2"/>
<evidence type="ECO:0000313" key="8">
    <source>
        <dbReference type="Proteomes" id="UP000436522"/>
    </source>
</evidence>
<keyword evidence="7" id="KW-0808">Transferase</keyword>
<dbReference type="SUPFAM" id="SSF109635">
    <property type="entry name" value="DnaK suppressor protein DksA, alpha-hairpin domain"/>
    <property type="match status" value="1"/>
</dbReference>
<keyword evidence="7" id="KW-0489">Methyltransferase</keyword>
<evidence type="ECO:0000259" key="6">
    <source>
        <dbReference type="Pfam" id="PF21173"/>
    </source>
</evidence>
<evidence type="ECO:0000256" key="3">
    <source>
        <dbReference type="ARBA" id="ARBA00022833"/>
    </source>
</evidence>
<evidence type="ECO:0000256" key="2">
    <source>
        <dbReference type="ARBA" id="ARBA00022771"/>
    </source>
</evidence>
<dbReference type="PROSITE" id="PS51128">
    <property type="entry name" value="ZF_DKSA_2"/>
    <property type="match status" value="1"/>
</dbReference>
<keyword evidence="3" id="KW-0862">Zinc</keyword>
<dbReference type="GO" id="GO:0032259">
    <property type="term" value="P:methylation"/>
    <property type="evidence" value="ECO:0007669"/>
    <property type="project" value="UniProtKB-KW"/>
</dbReference>
<gene>
    <name evidence="7" type="primary">dksA_2</name>
    <name evidence="7" type="ORF">So717_25160</name>
</gene>
<dbReference type="GO" id="GO:0008270">
    <property type="term" value="F:zinc ion binding"/>
    <property type="evidence" value="ECO:0007669"/>
    <property type="project" value="UniProtKB-KW"/>
</dbReference>